<dbReference type="InterPro" id="IPR002557">
    <property type="entry name" value="Chitin-bd_dom"/>
</dbReference>
<sequence>MGKLLRHRVTLLIVVVFGTTEFLRCVTGQEICSDGERYSPHPDCKFFWECNSGAGPILRECQADRFWDVSIMACNLPENVPECVGGIRPPITTTAIQTMTRRPTSAPCTTPCCVDDVYEGLSGPLNATFHPILEVFQGSTFSNLYTHGVSTLDLDCRFAVSAGTGQIIRRAGNFYFQGDYVIRGYLDLFPFSSSCLPSGSFSGAGVATFEVQNLDWIVGMTHFVDIVSGRVSIRTLTIHEVSFDRIYLNLGPNFHINRSPVDWEVFNANLHPCFHTQLNQNRGEIETKLRSALNKRYSQFTLEEVAEFLFLGDSLH</sequence>
<dbReference type="InterPro" id="IPR036508">
    <property type="entry name" value="Chitin-bd_dom_sf"/>
</dbReference>
<dbReference type="SMART" id="SM00494">
    <property type="entry name" value="ChtBD2"/>
    <property type="match status" value="1"/>
</dbReference>
<name>A0A226D4P7_FOLCA</name>
<dbReference type="SUPFAM" id="SSF57625">
    <property type="entry name" value="Invertebrate chitin-binding proteins"/>
    <property type="match status" value="1"/>
</dbReference>
<dbReference type="AlphaFoldDB" id="A0A226D4P7"/>
<evidence type="ECO:0000256" key="1">
    <source>
        <dbReference type="SAM" id="SignalP"/>
    </source>
</evidence>
<evidence type="ECO:0000313" key="3">
    <source>
        <dbReference type="EMBL" id="OXA39717.1"/>
    </source>
</evidence>
<gene>
    <name evidence="3" type="ORF">Fcan01_25546</name>
</gene>
<keyword evidence="4" id="KW-1185">Reference proteome</keyword>
<feature type="domain" description="Chitin-binding type-2" evidence="2">
    <location>
        <begin position="29"/>
        <end position="85"/>
    </location>
</feature>
<dbReference type="PROSITE" id="PS50940">
    <property type="entry name" value="CHIT_BIND_II"/>
    <property type="match status" value="1"/>
</dbReference>
<dbReference type="Pfam" id="PF01607">
    <property type="entry name" value="CBM_14"/>
    <property type="match status" value="1"/>
</dbReference>
<dbReference type="GO" id="GO:0005576">
    <property type="term" value="C:extracellular region"/>
    <property type="evidence" value="ECO:0007669"/>
    <property type="project" value="InterPro"/>
</dbReference>
<accession>A0A226D4P7</accession>
<evidence type="ECO:0000313" key="4">
    <source>
        <dbReference type="Proteomes" id="UP000198287"/>
    </source>
</evidence>
<organism evidence="3 4">
    <name type="scientific">Folsomia candida</name>
    <name type="common">Springtail</name>
    <dbReference type="NCBI Taxonomy" id="158441"/>
    <lineage>
        <taxon>Eukaryota</taxon>
        <taxon>Metazoa</taxon>
        <taxon>Ecdysozoa</taxon>
        <taxon>Arthropoda</taxon>
        <taxon>Hexapoda</taxon>
        <taxon>Collembola</taxon>
        <taxon>Entomobryomorpha</taxon>
        <taxon>Isotomoidea</taxon>
        <taxon>Isotomidae</taxon>
        <taxon>Proisotominae</taxon>
        <taxon>Folsomia</taxon>
    </lineage>
</organism>
<comment type="caution">
    <text evidence="3">The sequence shown here is derived from an EMBL/GenBank/DDBJ whole genome shotgun (WGS) entry which is preliminary data.</text>
</comment>
<dbReference type="GO" id="GO:0008061">
    <property type="term" value="F:chitin binding"/>
    <property type="evidence" value="ECO:0007669"/>
    <property type="project" value="InterPro"/>
</dbReference>
<feature type="signal peptide" evidence="1">
    <location>
        <begin position="1"/>
        <end position="28"/>
    </location>
</feature>
<keyword evidence="1" id="KW-0732">Signal</keyword>
<reference evidence="3 4" key="1">
    <citation type="submission" date="2015-12" db="EMBL/GenBank/DDBJ databases">
        <title>The genome of Folsomia candida.</title>
        <authorList>
            <person name="Faddeeva A."/>
            <person name="Derks M.F."/>
            <person name="Anvar Y."/>
            <person name="Smit S."/>
            <person name="Van Straalen N."/>
            <person name="Roelofs D."/>
        </authorList>
    </citation>
    <scope>NUCLEOTIDE SEQUENCE [LARGE SCALE GENOMIC DNA]</scope>
    <source>
        <strain evidence="3 4">VU population</strain>
        <tissue evidence="3">Whole body</tissue>
    </source>
</reference>
<dbReference type="Proteomes" id="UP000198287">
    <property type="component" value="Unassembled WGS sequence"/>
</dbReference>
<feature type="chain" id="PRO_5012013866" description="Chitin-binding type-2 domain-containing protein" evidence="1">
    <location>
        <begin position="29"/>
        <end position="316"/>
    </location>
</feature>
<dbReference type="Gene3D" id="2.170.140.10">
    <property type="entry name" value="Chitin binding domain"/>
    <property type="match status" value="1"/>
</dbReference>
<proteinExistence type="predicted"/>
<evidence type="ECO:0000259" key="2">
    <source>
        <dbReference type="PROSITE" id="PS50940"/>
    </source>
</evidence>
<protein>
    <recommendedName>
        <fullName evidence="2">Chitin-binding type-2 domain-containing protein</fullName>
    </recommendedName>
</protein>
<dbReference type="EMBL" id="LNIX01000037">
    <property type="protein sequence ID" value="OXA39717.1"/>
    <property type="molecule type" value="Genomic_DNA"/>
</dbReference>